<name>A0ACA9REY3_9GLOM</name>
<protein>
    <submittedName>
        <fullName evidence="1">20670_t:CDS:1</fullName>
    </submittedName>
</protein>
<keyword evidence="2" id="KW-1185">Reference proteome</keyword>
<evidence type="ECO:0000313" key="1">
    <source>
        <dbReference type="EMBL" id="CAG8790097.1"/>
    </source>
</evidence>
<dbReference type="EMBL" id="CAJVQC010051219">
    <property type="protein sequence ID" value="CAG8790097.1"/>
    <property type="molecule type" value="Genomic_DNA"/>
</dbReference>
<accession>A0ACA9REY3</accession>
<gene>
    <name evidence="1" type="ORF">RPERSI_LOCUS18990</name>
</gene>
<organism evidence="1 2">
    <name type="scientific">Racocetra persica</name>
    <dbReference type="NCBI Taxonomy" id="160502"/>
    <lineage>
        <taxon>Eukaryota</taxon>
        <taxon>Fungi</taxon>
        <taxon>Fungi incertae sedis</taxon>
        <taxon>Mucoromycota</taxon>
        <taxon>Glomeromycotina</taxon>
        <taxon>Glomeromycetes</taxon>
        <taxon>Diversisporales</taxon>
        <taxon>Gigasporaceae</taxon>
        <taxon>Racocetra</taxon>
    </lineage>
</organism>
<feature type="non-terminal residue" evidence="1">
    <location>
        <position position="1"/>
    </location>
</feature>
<feature type="non-terminal residue" evidence="1">
    <location>
        <position position="49"/>
    </location>
</feature>
<reference evidence="1" key="1">
    <citation type="submission" date="2021-06" db="EMBL/GenBank/DDBJ databases">
        <authorList>
            <person name="Kallberg Y."/>
            <person name="Tangrot J."/>
            <person name="Rosling A."/>
        </authorList>
    </citation>
    <scope>NUCLEOTIDE SEQUENCE</scope>
    <source>
        <strain evidence="1">MA461A</strain>
    </source>
</reference>
<evidence type="ECO:0000313" key="2">
    <source>
        <dbReference type="Proteomes" id="UP000789920"/>
    </source>
</evidence>
<dbReference type="Proteomes" id="UP000789920">
    <property type="component" value="Unassembled WGS sequence"/>
</dbReference>
<comment type="caution">
    <text evidence="1">The sequence shown here is derived from an EMBL/GenBank/DDBJ whole genome shotgun (WGS) entry which is preliminary data.</text>
</comment>
<proteinExistence type="predicted"/>
<sequence>VRKNKSIITKLESKNAELKAKQILKSKQCEEINTSLSKEAISEVLSSSS</sequence>